<feature type="domain" description="Beta-lactamase-related" evidence="2">
    <location>
        <begin position="108"/>
        <end position="410"/>
    </location>
</feature>
<dbReference type="InterPro" id="IPR050491">
    <property type="entry name" value="AmpC-like"/>
</dbReference>
<feature type="region of interest" description="Disordered" evidence="1">
    <location>
        <begin position="289"/>
        <end position="310"/>
    </location>
</feature>
<accession>A0ABR7SPI8</accession>
<proteinExistence type="predicted"/>
<dbReference type="InterPro" id="IPR012338">
    <property type="entry name" value="Beta-lactam/transpept-like"/>
</dbReference>
<evidence type="ECO:0000256" key="1">
    <source>
        <dbReference type="SAM" id="MobiDB-lite"/>
    </source>
</evidence>
<evidence type="ECO:0000313" key="4">
    <source>
        <dbReference type="Proteomes" id="UP000642284"/>
    </source>
</evidence>
<dbReference type="Proteomes" id="UP000642284">
    <property type="component" value="Unassembled WGS sequence"/>
</dbReference>
<sequence>MPDHRPAAGTDAPARARPAAHVLVRTKALLTAGAFLATTLTSCDASPWDSVPPPTSSVPRAGNSYPPQDAKPTTPRGTGDATPASPRGTGEPGIPPYDLAEQSILVELAEDSPAPGVAALVSRDSRTWFGAAGHATYGSARPPRREDHFRIGTLSQTFIAVVVLQLAAEGRIGLADPVERHLPGLLRGNGHDGRRILVLHLLVHNAGLHPYLQDRKSPYRSYDRRYTAADLVRLGLSRPPESPPGLNYRDSHAHYAVLGLLIERLTGRSYAAEVRRRILDPLDLTGTSFPGTRRDLPSPHGSAYGGRASKPTDLTEIDPTVLGAGGEMISTLDDLNRFYTALLRGSLLPKAQLARMLDVSDGMGHAGLGIGLYEVSCGARLWTASNELAGTSVQTVVSHSGDHATTLFANADWLSATIAGSDTLMETEFCGRPDPHRPPEP</sequence>
<dbReference type="SUPFAM" id="SSF56601">
    <property type="entry name" value="beta-lactamase/transpeptidase-like"/>
    <property type="match status" value="1"/>
</dbReference>
<reference evidence="3 4" key="1">
    <citation type="submission" date="2020-08" db="EMBL/GenBank/DDBJ databases">
        <title>Genemic of Streptomyces polyaspartic.</title>
        <authorList>
            <person name="Liu W."/>
        </authorList>
    </citation>
    <scope>NUCLEOTIDE SEQUENCE [LARGE SCALE GENOMIC DNA]</scope>
    <source>
        <strain evidence="3 4">TRM66268-LWL</strain>
    </source>
</reference>
<dbReference type="Gene3D" id="3.40.710.10">
    <property type="entry name" value="DD-peptidase/beta-lactamase superfamily"/>
    <property type="match status" value="1"/>
</dbReference>
<feature type="region of interest" description="Disordered" evidence="1">
    <location>
        <begin position="43"/>
        <end position="97"/>
    </location>
</feature>
<comment type="caution">
    <text evidence="3">The sequence shown here is derived from an EMBL/GenBank/DDBJ whole genome shotgun (WGS) entry which is preliminary data.</text>
</comment>
<dbReference type="PANTHER" id="PTHR46825:SF7">
    <property type="entry name" value="D-ALANYL-D-ALANINE CARBOXYPEPTIDASE"/>
    <property type="match status" value="1"/>
</dbReference>
<dbReference type="EMBL" id="JACTVJ010000018">
    <property type="protein sequence ID" value="MBC9717289.1"/>
    <property type="molecule type" value="Genomic_DNA"/>
</dbReference>
<name>A0ABR7SPI8_9ACTN</name>
<keyword evidence="4" id="KW-1185">Reference proteome</keyword>
<organism evidence="3 4">
    <name type="scientific">Streptomyces polyasparticus</name>
    <dbReference type="NCBI Taxonomy" id="2767826"/>
    <lineage>
        <taxon>Bacteria</taxon>
        <taxon>Bacillati</taxon>
        <taxon>Actinomycetota</taxon>
        <taxon>Actinomycetes</taxon>
        <taxon>Kitasatosporales</taxon>
        <taxon>Streptomycetaceae</taxon>
        <taxon>Streptomyces</taxon>
    </lineage>
</organism>
<gene>
    <name evidence="3" type="ORF">H9Y04_32655</name>
</gene>
<dbReference type="InterPro" id="IPR001466">
    <property type="entry name" value="Beta-lactam-related"/>
</dbReference>
<dbReference type="PANTHER" id="PTHR46825">
    <property type="entry name" value="D-ALANYL-D-ALANINE-CARBOXYPEPTIDASE/ENDOPEPTIDASE AMPH"/>
    <property type="match status" value="1"/>
</dbReference>
<evidence type="ECO:0000259" key="2">
    <source>
        <dbReference type="Pfam" id="PF00144"/>
    </source>
</evidence>
<dbReference type="Pfam" id="PF00144">
    <property type="entry name" value="Beta-lactamase"/>
    <property type="match status" value="1"/>
</dbReference>
<evidence type="ECO:0000313" key="3">
    <source>
        <dbReference type="EMBL" id="MBC9717289.1"/>
    </source>
</evidence>
<protein>
    <submittedName>
        <fullName evidence="3">Beta-lactamase family protein</fullName>
    </submittedName>
</protein>
<dbReference type="RefSeq" id="WP_187817712.1">
    <property type="nucleotide sequence ID" value="NZ_JACTVJ010000018.1"/>
</dbReference>